<sequence>MKFLFAALFMFLVASPCLCVRIIADDQILLFNVMNYGAKGDGQSDDSQAFLKVWQVVCVATHQGTPVVLVPKGRTFLLQPIVFNGPCNSASINVQVEGKLVAPESVAWKWPDNNKDTWIKFSDINGLVINGGGTIDGQGAAWWKCCSNRPTALHFHNCKNLQLSDLTHINSPRNHISVNSCDGAHISNLHMFAPEDSSNTDGIDISTSSNIFIRKLEIKTGDDCIAINSGSSFINITDVACGPGHGISIGSLGENGEYATVEEVRVHNCSFTGTQNGVRIKTWQGGSGYARKITFEDIHVVAANNPVIIDQHYDAYDAVRGSAVEVSDVTYSNVHGTSAVDDAIQLNCDNSIGCTNIMFYDINITSSAPGKKTYASCNNAHGRFSLSTPNISCLLY</sequence>
<reference evidence="1 2" key="1">
    <citation type="journal article" date="2022" name="DNA Res.">
        <title>Chromosomal-level genome assembly of the orchid tree Bauhinia variegata (Leguminosae; Cercidoideae) supports the allotetraploid origin hypothesis of Bauhinia.</title>
        <authorList>
            <person name="Zhong Y."/>
            <person name="Chen Y."/>
            <person name="Zheng D."/>
            <person name="Pang J."/>
            <person name="Liu Y."/>
            <person name="Luo S."/>
            <person name="Meng S."/>
            <person name="Qian L."/>
            <person name="Wei D."/>
            <person name="Dai S."/>
            <person name="Zhou R."/>
        </authorList>
    </citation>
    <scope>NUCLEOTIDE SEQUENCE [LARGE SCALE GENOMIC DNA]</scope>
    <source>
        <strain evidence="1">BV-YZ2020</strain>
    </source>
</reference>
<protein>
    <submittedName>
        <fullName evidence="1">Uncharacterized protein</fullName>
    </submittedName>
</protein>
<comment type="caution">
    <text evidence="1">The sequence shown here is derived from an EMBL/GenBank/DDBJ whole genome shotgun (WGS) entry which is preliminary data.</text>
</comment>
<dbReference type="EMBL" id="CM039435">
    <property type="protein sequence ID" value="KAI4317374.1"/>
    <property type="molecule type" value="Genomic_DNA"/>
</dbReference>
<name>A0ACB9M1L3_BAUVA</name>
<organism evidence="1 2">
    <name type="scientific">Bauhinia variegata</name>
    <name type="common">Purple orchid tree</name>
    <name type="synonym">Phanera variegata</name>
    <dbReference type="NCBI Taxonomy" id="167791"/>
    <lineage>
        <taxon>Eukaryota</taxon>
        <taxon>Viridiplantae</taxon>
        <taxon>Streptophyta</taxon>
        <taxon>Embryophyta</taxon>
        <taxon>Tracheophyta</taxon>
        <taxon>Spermatophyta</taxon>
        <taxon>Magnoliopsida</taxon>
        <taxon>eudicotyledons</taxon>
        <taxon>Gunneridae</taxon>
        <taxon>Pentapetalae</taxon>
        <taxon>rosids</taxon>
        <taxon>fabids</taxon>
        <taxon>Fabales</taxon>
        <taxon>Fabaceae</taxon>
        <taxon>Cercidoideae</taxon>
        <taxon>Cercideae</taxon>
        <taxon>Bauhiniinae</taxon>
        <taxon>Bauhinia</taxon>
    </lineage>
</organism>
<gene>
    <name evidence="1" type="ORF">L6164_025246</name>
</gene>
<evidence type="ECO:0000313" key="2">
    <source>
        <dbReference type="Proteomes" id="UP000828941"/>
    </source>
</evidence>
<evidence type="ECO:0000313" key="1">
    <source>
        <dbReference type="EMBL" id="KAI4317374.1"/>
    </source>
</evidence>
<accession>A0ACB9M1L3</accession>
<dbReference type="Proteomes" id="UP000828941">
    <property type="component" value="Chromosome 10"/>
</dbReference>
<keyword evidence="2" id="KW-1185">Reference proteome</keyword>
<proteinExistence type="predicted"/>